<evidence type="ECO:0000256" key="1">
    <source>
        <dbReference type="SAM" id="MobiDB-lite"/>
    </source>
</evidence>
<feature type="compositionally biased region" description="Basic and acidic residues" evidence="1">
    <location>
        <begin position="30"/>
        <end position="50"/>
    </location>
</feature>
<reference evidence="2 3" key="1">
    <citation type="submission" date="2024-06" db="EMBL/GenBank/DDBJ databases">
        <title>A chromosome level genome sequence of Diviner's sage (Salvia divinorum).</title>
        <authorList>
            <person name="Ford S.A."/>
            <person name="Ro D.-K."/>
            <person name="Ness R.W."/>
            <person name="Phillips M.A."/>
        </authorList>
    </citation>
    <scope>NUCLEOTIDE SEQUENCE [LARGE SCALE GENOMIC DNA]</scope>
    <source>
        <strain evidence="2">SAF-2024a</strain>
        <tissue evidence="2">Leaf</tissue>
    </source>
</reference>
<protein>
    <submittedName>
        <fullName evidence="2">Uncharacterized protein</fullName>
    </submittedName>
</protein>
<dbReference type="Proteomes" id="UP001567538">
    <property type="component" value="Unassembled WGS sequence"/>
</dbReference>
<evidence type="ECO:0000313" key="2">
    <source>
        <dbReference type="EMBL" id="KAL1543009.1"/>
    </source>
</evidence>
<dbReference type="EMBL" id="JBEAFC010000008">
    <property type="protein sequence ID" value="KAL1543009.1"/>
    <property type="molecule type" value="Genomic_DNA"/>
</dbReference>
<proteinExistence type="predicted"/>
<evidence type="ECO:0000313" key="3">
    <source>
        <dbReference type="Proteomes" id="UP001567538"/>
    </source>
</evidence>
<feature type="compositionally biased region" description="Acidic residues" evidence="1">
    <location>
        <begin position="15"/>
        <end position="29"/>
    </location>
</feature>
<gene>
    <name evidence="2" type="ORF">AAHA92_20031</name>
</gene>
<keyword evidence="3" id="KW-1185">Reference proteome</keyword>
<organism evidence="2 3">
    <name type="scientific">Salvia divinorum</name>
    <name type="common">Maria pastora</name>
    <name type="synonym">Diviner's sage</name>
    <dbReference type="NCBI Taxonomy" id="28513"/>
    <lineage>
        <taxon>Eukaryota</taxon>
        <taxon>Viridiplantae</taxon>
        <taxon>Streptophyta</taxon>
        <taxon>Embryophyta</taxon>
        <taxon>Tracheophyta</taxon>
        <taxon>Spermatophyta</taxon>
        <taxon>Magnoliopsida</taxon>
        <taxon>eudicotyledons</taxon>
        <taxon>Gunneridae</taxon>
        <taxon>Pentapetalae</taxon>
        <taxon>asterids</taxon>
        <taxon>lamiids</taxon>
        <taxon>Lamiales</taxon>
        <taxon>Lamiaceae</taxon>
        <taxon>Nepetoideae</taxon>
        <taxon>Mentheae</taxon>
        <taxon>Salviinae</taxon>
        <taxon>Salvia</taxon>
        <taxon>Salvia subgen. Calosphace</taxon>
    </lineage>
</organism>
<feature type="region of interest" description="Disordered" evidence="1">
    <location>
        <begin position="1"/>
        <end position="53"/>
    </location>
</feature>
<comment type="caution">
    <text evidence="2">The sequence shown here is derived from an EMBL/GenBank/DDBJ whole genome shotgun (WGS) entry which is preliminary data.</text>
</comment>
<accession>A0ABD1GIJ8</accession>
<sequence>MEMMRCDTRLPTPEIEQEDGSEDEDEKEQEESPVRSETEKRNDRPKKVNQEDMVEAAFAPPDKIHTAVLLFNRCSYNQVQLPLQLEDDDAPDFPRAVAAGAGARAPCAAVPAPPSPSPPRYCRCCL</sequence>
<name>A0ABD1GIJ8_SALDI</name>
<dbReference type="AlphaFoldDB" id="A0ABD1GIJ8"/>